<evidence type="ECO:0000256" key="1">
    <source>
        <dbReference type="SAM" id="MobiDB-lite"/>
    </source>
</evidence>
<proteinExistence type="predicted"/>
<dbReference type="PROSITE" id="PS51257">
    <property type="entry name" value="PROKAR_LIPOPROTEIN"/>
    <property type="match status" value="1"/>
</dbReference>
<evidence type="ECO:0000313" key="2">
    <source>
        <dbReference type="EMBL" id="QWV93543.1"/>
    </source>
</evidence>
<name>A0ABX8J5G9_9BACT</name>
<dbReference type="Proteomes" id="UP000683557">
    <property type="component" value="Chromosome"/>
</dbReference>
<gene>
    <name evidence="2" type="ORF">KP004_20690</name>
</gene>
<organism evidence="2 3">
    <name type="scientific">Geomonas oryzisoli</name>
    <dbReference type="NCBI Taxonomy" id="2847992"/>
    <lineage>
        <taxon>Bacteria</taxon>
        <taxon>Pseudomonadati</taxon>
        <taxon>Thermodesulfobacteriota</taxon>
        <taxon>Desulfuromonadia</taxon>
        <taxon>Geobacterales</taxon>
        <taxon>Geobacteraceae</taxon>
        <taxon>Geomonas</taxon>
    </lineage>
</organism>
<dbReference type="RefSeq" id="WP_216800272.1">
    <property type="nucleotide sequence ID" value="NZ_CP076723.1"/>
</dbReference>
<protein>
    <submittedName>
        <fullName evidence="2">SprT-like domain-containing protein</fullName>
    </submittedName>
</protein>
<sequence>MHRFLKHLSFVIMALILGGCATTYVPISWGKGDTVKKLSKEDLFLSALFNRYDPDRSTLRVSGASFEEVMMPAEVKFHLGAYRPDTKLIYRNLFQQYSDEQLRSVILHELAHHVWHNGMTPQQHEEWRQYLTANPTPMQSMVRSTYKPGSDFDSEDFAYAVEFARPRDIEELVQLKIITVEERDRIMKAKFPENAAPSTGKPLVRTAEGPHPAYDDVDAPQVTPPKSTTDQKDQAPQHEIY</sequence>
<feature type="region of interest" description="Disordered" evidence="1">
    <location>
        <begin position="189"/>
        <end position="241"/>
    </location>
</feature>
<keyword evidence="3" id="KW-1185">Reference proteome</keyword>
<reference evidence="2 3" key="1">
    <citation type="submission" date="2021-06" db="EMBL/GenBank/DDBJ databases">
        <title>Gemonas diversity in paddy soil.</title>
        <authorList>
            <person name="Liu G."/>
        </authorList>
    </citation>
    <scope>NUCLEOTIDE SEQUENCE [LARGE SCALE GENOMIC DNA]</scope>
    <source>
        <strain evidence="2 3">RG10</strain>
    </source>
</reference>
<feature type="compositionally biased region" description="Basic and acidic residues" evidence="1">
    <location>
        <begin position="229"/>
        <end position="241"/>
    </location>
</feature>
<evidence type="ECO:0000313" key="3">
    <source>
        <dbReference type="Proteomes" id="UP000683557"/>
    </source>
</evidence>
<dbReference type="EMBL" id="CP076723">
    <property type="protein sequence ID" value="QWV93543.1"/>
    <property type="molecule type" value="Genomic_DNA"/>
</dbReference>
<accession>A0ABX8J5G9</accession>